<dbReference type="InterPro" id="IPR000873">
    <property type="entry name" value="AMP-dep_synth/lig_dom"/>
</dbReference>
<dbReference type="EMBL" id="CP023691">
    <property type="protein sequence ID" value="QEV50335.1"/>
    <property type="molecule type" value="Genomic_DNA"/>
</dbReference>
<evidence type="ECO:0000313" key="10">
    <source>
        <dbReference type="EMBL" id="OSY46311.1"/>
    </source>
</evidence>
<dbReference type="Proteomes" id="UP000194225">
    <property type="component" value="Unassembled WGS sequence"/>
</dbReference>
<gene>
    <name evidence="10" type="primary">hcl</name>
    <name evidence="10" type="ORF">BG653_02279</name>
    <name evidence="11" type="ORF">CP981_00300</name>
</gene>
<proteinExistence type="predicted"/>
<protein>
    <recommendedName>
        <fullName evidence="5">Long-chain-fatty-acid--CoA ligase</fullName>
        <ecNumber evidence="4">6.2.1.3</ecNumber>
    </recommendedName>
    <alternativeName>
        <fullName evidence="6">Long-chain acyl-CoA synthetase</fullName>
    </alternativeName>
</protein>
<accession>A0AAE6NE88</accession>
<feature type="compositionally biased region" description="Basic and acidic residues" evidence="7">
    <location>
        <begin position="87"/>
        <end position="107"/>
    </location>
</feature>
<keyword evidence="12" id="KW-1185">Reference proteome</keyword>
<evidence type="ECO:0000256" key="2">
    <source>
        <dbReference type="ARBA" id="ARBA00005005"/>
    </source>
</evidence>
<evidence type="ECO:0000313" key="13">
    <source>
        <dbReference type="Proteomes" id="UP000325458"/>
    </source>
</evidence>
<reference evidence="10 12" key="1">
    <citation type="submission" date="2016-09" db="EMBL/GenBank/DDBJ databases">
        <title>Streptomyces platensis DSM40041, a candidate organism with high potential of specific P450 cytochromes.</title>
        <authorList>
            <person name="Grumaz C."/>
            <person name="Vainshtein Y."/>
            <person name="Kirstahler P."/>
            <person name="Sohn K."/>
        </authorList>
    </citation>
    <scope>NUCLEOTIDE SEQUENCE [LARGE SCALE GENOMIC DNA]</scope>
    <source>
        <strain evidence="10 12">DSM 40041</strain>
    </source>
</reference>
<comment type="subcellular location">
    <subcellularLocation>
        <location evidence="1">Membrane</location>
        <topology evidence="1">Peripheral membrane protein</topology>
    </subcellularLocation>
</comment>
<evidence type="ECO:0000259" key="9">
    <source>
        <dbReference type="Pfam" id="PF13193"/>
    </source>
</evidence>
<dbReference type="Pfam" id="PF00501">
    <property type="entry name" value="AMP-binding"/>
    <property type="match status" value="2"/>
</dbReference>
<dbReference type="Gene3D" id="3.40.50.12780">
    <property type="entry name" value="N-terminal domain of ligase-like"/>
    <property type="match status" value="1"/>
</dbReference>
<evidence type="ECO:0000256" key="3">
    <source>
        <dbReference type="ARBA" id="ARBA00022598"/>
    </source>
</evidence>
<name>A0AAE6NE88_STRPT</name>
<evidence type="ECO:0000256" key="7">
    <source>
        <dbReference type="SAM" id="MobiDB-lite"/>
    </source>
</evidence>
<dbReference type="Proteomes" id="UP000325458">
    <property type="component" value="Chromosome"/>
</dbReference>
<dbReference type="GeneID" id="90921788"/>
<dbReference type="InterPro" id="IPR045851">
    <property type="entry name" value="AMP-bd_C_sf"/>
</dbReference>
<dbReference type="CDD" id="cd04433">
    <property type="entry name" value="AFD_class_I"/>
    <property type="match status" value="1"/>
</dbReference>
<feature type="compositionally biased region" description="Low complexity" evidence="7">
    <location>
        <begin position="108"/>
        <end position="126"/>
    </location>
</feature>
<dbReference type="InterPro" id="IPR050237">
    <property type="entry name" value="ATP-dep_AMP-bd_enzyme"/>
</dbReference>
<dbReference type="SUPFAM" id="SSF56801">
    <property type="entry name" value="Acetyl-CoA synthetase-like"/>
    <property type="match status" value="1"/>
</dbReference>
<comment type="pathway">
    <text evidence="2">Lipid metabolism; fatty acid beta-oxidation.</text>
</comment>
<organism evidence="11 13">
    <name type="scientific">Streptomyces platensis</name>
    <dbReference type="NCBI Taxonomy" id="58346"/>
    <lineage>
        <taxon>Bacteria</taxon>
        <taxon>Bacillati</taxon>
        <taxon>Actinomycetota</taxon>
        <taxon>Actinomycetes</taxon>
        <taxon>Kitasatosporales</taxon>
        <taxon>Streptomycetaceae</taxon>
        <taxon>Streptomyces</taxon>
    </lineage>
</organism>
<dbReference type="InterPro" id="IPR025110">
    <property type="entry name" value="AMP-bd_C"/>
</dbReference>
<dbReference type="EMBL" id="MIGA01000011">
    <property type="protein sequence ID" value="OSY46311.1"/>
    <property type="molecule type" value="Genomic_DNA"/>
</dbReference>
<feature type="domain" description="AMP-dependent synthetase/ligase" evidence="8">
    <location>
        <begin position="11"/>
        <end position="93"/>
    </location>
</feature>
<feature type="domain" description="AMP-binding enzyme C-terminal" evidence="9">
    <location>
        <begin position="382"/>
        <end position="457"/>
    </location>
</feature>
<feature type="region of interest" description="Disordered" evidence="7">
    <location>
        <begin position="87"/>
        <end position="126"/>
    </location>
</feature>
<evidence type="ECO:0000256" key="1">
    <source>
        <dbReference type="ARBA" id="ARBA00004170"/>
    </source>
</evidence>
<sequence>MTTSTPYGALARWAAEHPHRTALVHEHGSLSYRALARLVAGARQHHLGRGHTAGQRVGLVVRNDPASIVALLGLAAAGAELVLHDARSTRHERDRADQLAGTRDRIDPPSLDAAPAAGAESEPPDASHATALNLVTSGTGGLPKVVRKGWAATCANSAAFAHTADITGRDRILCTTPLHHAFAFGVALLPALHTGAALVLAAHPPAPSALADALRTTGATVVQSVPFLYRSLLSRGERLSAPALRVCVSAGEPLDRETAHAWRDATGRNLRDQYGATELGQLAFADDRPGGPLRLVPGIRAAVRDDDGVLREDTDAEGELCFRHQGPPVVYRGLPELTAQATTDGWFRTGDIGVLPGGGTVQVHGRAGRRITVAGRKVDPAEVELALSCVPGVRECLVSAPPAGTPGPPDRFVAFIAAGPEVTELAVRRHLAGLLSPYKIPTRIHLTGRLPRTGSGKVHAARLWQEAGHR</sequence>
<dbReference type="PANTHER" id="PTHR43767:SF8">
    <property type="entry name" value="LONG-CHAIN-FATTY-ACID--COA LIGASE"/>
    <property type="match status" value="1"/>
</dbReference>
<dbReference type="Gene3D" id="3.30.300.30">
    <property type="match status" value="1"/>
</dbReference>
<dbReference type="RefSeq" id="WP_085924156.1">
    <property type="nucleotide sequence ID" value="NZ_BAABSS010000004.1"/>
</dbReference>
<evidence type="ECO:0000313" key="11">
    <source>
        <dbReference type="EMBL" id="QEV50335.1"/>
    </source>
</evidence>
<dbReference type="PANTHER" id="PTHR43767">
    <property type="entry name" value="LONG-CHAIN-FATTY-ACID--COA LIGASE"/>
    <property type="match status" value="1"/>
</dbReference>
<keyword evidence="3 10" id="KW-0436">Ligase</keyword>
<dbReference type="KEGG" id="spla:CP981_00300"/>
<dbReference type="InterPro" id="IPR042099">
    <property type="entry name" value="ANL_N_sf"/>
</dbReference>
<dbReference type="AlphaFoldDB" id="A0AAE6NE88"/>
<evidence type="ECO:0000256" key="6">
    <source>
        <dbReference type="ARBA" id="ARBA00042773"/>
    </source>
</evidence>
<evidence type="ECO:0000256" key="4">
    <source>
        <dbReference type="ARBA" id="ARBA00026121"/>
    </source>
</evidence>
<dbReference type="EC" id="6.2.1.3" evidence="4"/>
<evidence type="ECO:0000256" key="5">
    <source>
        <dbReference type="ARBA" id="ARBA00039545"/>
    </source>
</evidence>
<dbReference type="Pfam" id="PF13193">
    <property type="entry name" value="AMP-binding_C"/>
    <property type="match status" value="1"/>
</dbReference>
<reference evidence="11 13" key="2">
    <citation type="submission" date="2017-09" db="EMBL/GenBank/DDBJ databases">
        <authorList>
            <person name="Lee N."/>
            <person name="Cho B.-K."/>
        </authorList>
    </citation>
    <scope>NUCLEOTIDE SEQUENCE [LARGE SCALE GENOMIC DNA]</scope>
    <source>
        <strain evidence="11 13">ATCC 23948</strain>
    </source>
</reference>
<evidence type="ECO:0000313" key="12">
    <source>
        <dbReference type="Proteomes" id="UP000194225"/>
    </source>
</evidence>
<evidence type="ECO:0000259" key="8">
    <source>
        <dbReference type="Pfam" id="PF00501"/>
    </source>
</evidence>
<dbReference type="GO" id="GO:0018859">
    <property type="term" value="F:4-hydroxybenzoate-CoA ligase activity"/>
    <property type="evidence" value="ECO:0007669"/>
    <property type="project" value="UniProtKB-EC"/>
</dbReference>
<feature type="domain" description="AMP-dependent synthetase/ligase" evidence="8">
    <location>
        <begin position="119"/>
        <end position="326"/>
    </location>
</feature>